<accession>A0A6P2CZ72</accession>
<feature type="transmembrane region" description="Helical" evidence="1">
    <location>
        <begin position="102"/>
        <end position="121"/>
    </location>
</feature>
<feature type="transmembrane region" description="Helical" evidence="1">
    <location>
        <begin position="182"/>
        <end position="212"/>
    </location>
</feature>
<reference evidence="2 3" key="1">
    <citation type="submission" date="2019-05" db="EMBL/GenBank/DDBJ databases">
        <authorList>
            <consortium name="Science for Life Laboratories"/>
        </authorList>
    </citation>
    <scope>NUCLEOTIDE SEQUENCE [LARGE SCALE GENOMIC DNA]</scope>
    <source>
        <strain evidence="2">Soil9</strain>
    </source>
</reference>
<keyword evidence="1" id="KW-1133">Transmembrane helix</keyword>
<name>A0A6P2CZ72_9BACT</name>
<protein>
    <recommendedName>
        <fullName evidence="4">Glycosyltransferase RgtA/B/C/D-like domain-containing protein</fullName>
    </recommendedName>
</protein>
<feature type="transmembrane region" description="Helical" evidence="1">
    <location>
        <begin position="401"/>
        <end position="417"/>
    </location>
</feature>
<evidence type="ECO:0000313" key="2">
    <source>
        <dbReference type="EMBL" id="VTR94281.1"/>
    </source>
</evidence>
<gene>
    <name evidence="2" type="ORF">SOIL9_34330</name>
</gene>
<dbReference type="RefSeq" id="WP_162668846.1">
    <property type="nucleotide sequence ID" value="NZ_LR593886.1"/>
</dbReference>
<evidence type="ECO:0008006" key="4">
    <source>
        <dbReference type="Google" id="ProtNLM"/>
    </source>
</evidence>
<dbReference type="Proteomes" id="UP000464178">
    <property type="component" value="Chromosome"/>
</dbReference>
<feature type="transmembrane region" description="Helical" evidence="1">
    <location>
        <begin position="299"/>
        <end position="321"/>
    </location>
</feature>
<feature type="transmembrane region" description="Helical" evidence="1">
    <location>
        <begin position="327"/>
        <end position="350"/>
    </location>
</feature>
<keyword evidence="1" id="KW-0812">Transmembrane</keyword>
<organism evidence="2 3">
    <name type="scientific">Gemmata massiliana</name>
    <dbReference type="NCBI Taxonomy" id="1210884"/>
    <lineage>
        <taxon>Bacteria</taxon>
        <taxon>Pseudomonadati</taxon>
        <taxon>Planctomycetota</taxon>
        <taxon>Planctomycetia</taxon>
        <taxon>Gemmatales</taxon>
        <taxon>Gemmataceae</taxon>
        <taxon>Gemmata</taxon>
    </lineage>
</organism>
<dbReference type="EMBL" id="LR593886">
    <property type="protein sequence ID" value="VTR94281.1"/>
    <property type="molecule type" value="Genomic_DNA"/>
</dbReference>
<feature type="transmembrane region" description="Helical" evidence="1">
    <location>
        <begin position="371"/>
        <end position="395"/>
    </location>
</feature>
<evidence type="ECO:0000313" key="3">
    <source>
        <dbReference type="Proteomes" id="UP000464178"/>
    </source>
</evidence>
<feature type="transmembrane region" description="Helical" evidence="1">
    <location>
        <begin position="157"/>
        <end position="175"/>
    </location>
</feature>
<feature type="transmembrane region" description="Helical" evidence="1">
    <location>
        <begin position="232"/>
        <end position="251"/>
    </location>
</feature>
<evidence type="ECO:0000256" key="1">
    <source>
        <dbReference type="SAM" id="Phobius"/>
    </source>
</evidence>
<sequence>MRTIVILLAYACALAFGTYHTFRPTFDSGFVRIQTERGDGMLNHLILENSWLALTEPNYCGTLATPPFYYPEPGTLAYSENLFGSAPIYWALRTVTNRELAYIWWQIVCCALNFVSFALIARWFRMQHVVAVTGAFLWAFATAHVDQLKHSQMVPRFFMPFAAYYATVLVLEPSVKAFNRMLGALFLQCLACVYTGWFLAVGVAVFLPVLVWLQPGAVRNMWRCVVENKWRVLSVLVFWALAMAALVVPYVKLNYGAARVYEDCHGFFPTLEAWVTGPQGSRWYETLDKVREPAPFECLLFSGFALYGLVLVAAVHLPFFRREARSALWPAAVAGLITAFVWVVLTVPTSQTGESLWRVIRHVPGGGAIRVVSRVYVTVYLFGTIGALMWLSMLLDRIKGGWVQAALLVPLLALLVWEQTGFVPDSFDRRDFYPIVERNAEKLRGAEVGYVEPRFVDTQGKPGTGPYGEVFGMWVGMRANVPVLNGYSGRAPNNFPLVVTLNDDDMNYWLKGKFRGTVRVINAETPGTLREVPIK</sequence>
<proteinExistence type="predicted"/>
<dbReference type="KEGG" id="gms:SOIL9_34330"/>
<dbReference type="AlphaFoldDB" id="A0A6P2CZ72"/>
<keyword evidence="3" id="KW-1185">Reference proteome</keyword>
<keyword evidence="1" id="KW-0472">Membrane</keyword>